<evidence type="ECO:0000313" key="2">
    <source>
        <dbReference type="Proteomes" id="UP000492821"/>
    </source>
</evidence>
<dbReference type="PANTHER" id="PTHR12829">
    <property type="entry name" value="N6-ADENOSINE-METHYLTRANSFERASE"/>
    <property type="match status" value="1"/>
</dbReference>
<keyword evidence="2" id="KW-1185">Reference proteome</keyword>
<sequence>MAVQLGEDFCYFDEREIWKEAGCAPPKAEFFDVWEPFWRAKDNESSATVKAEGRSVNSRKRKRGHGAIFMDGTTQTVKTAFLKWKADFEKPISMKTDNNSAREAASKVAEFGFIEKLAELNDDNLNTTTLESDAAISLSTLTLFNNKTDEAVVVNFVSHKFYIPKQSEFIPGPVSALKHLDYANRTFDLIVMDPPWPNKSVKRLKTYKTFEIDDLYDLPIEGLTTPGSVVAMWLTNNPTVHAAVPEILEAWGLVEVARWHWLKVTRSGEPVVSFDWGHKVPFEDVVFARRSDDSTDLSLPKELTLISTPSSSHSRKPPLGLLLPKITNQNYSQKLEVYGRYLIPETTTIGFEALKFQHIETALDYDLN</sequence>
<dbReference type="PROSITE" id="PS51143">
    <property type="entry name" value="MT_A70"/>
    <property type="match status" value="1"/>
</dbReference>
<reference evidence="2" key="1">
    <citation type="journal article" date="2013" name="Genetics">
        <title>The draft genome and transcriptome of Panagrellus redivivus are shaped by the harsh demands of a free-living lifestyle.</title>
        <authorList>
            <person name="Srinivasan J."/>
            <person name="Dillman A.R."/>
            <person name="Macchietto M.G."/>
            <person name="Heikkinen L."/>
            <person name="Lakso M."/>
            <person name="Fracchia K.M."/>
            <person name="Antoshechkin I."/>
            <person name="Mortazavi A."/>
            <person name="Wong G."/>
            <person name="Sternberg P.W."/>
        </authorList>
    </citation>
    <scope>NUCLEOTIDE SEQUENCE [LARGE SCALE GENOMIC DNA]</scope>
    <source>
        <strain evidence="2">MT8872</strain>
    </source>
</reference>
<dbReference type="InterPro" id="IPR007757">
    <property type="entry name" value="MT-A70-like"/>
</dbReference>
<accession>A0A7E4V880</accession>
<dbReference type="Proteomes" id="UP000492821">
    <property type="component" value="Unassembled WGS sequence"/>
</dbReference>
<dbReference type="AlphaFoldDB" id="A0A7E4V880"/>
<name>A0A7E4V880_PANRE</name>
<dbReference type="GO" id="GO:0005634">
    <property type="term" value="C:nucleus"/>
    <property type="evidence" value="ECO:0007669"/>
    <property type="project" value="TreeGrafter"/>
</dbReference>
<dbReference type="PROSITE" id="PS00092">
    <property type="entry name" value="N6_MTASE"/>
    <property type="match status" value="1"/>
</dbReference>
<evidence type="ECO:0000256" key="1">
    <source>
        <dbReference type="PROSITE-ProRule" id="PRU00489"/>
    </source>
</evidence>
<dbReference type="WBParaSite" id="Pan_g17768.t1">
    <property type="protein sequence ID" value="Pan_g17768.t1"/>
    <property type="gene ID" value="Pan_g17768"/>
</dbReference>
<proteinExistence type="inferred from homology"/>
<protein>
    <submittedName>
        <fullName evidence="3">MT-A70-domain-containing protein</fullName>
    </submittedName>
</protein>
<dbReference type="GO" id="GO:0008168">
    <property type="term" value="F:methyltransferase activity"/>
    <property type="evidence" value="ECO:0007669"/>
    <property type="project" value="InterPro"/>
</dbReference>
<organism evidence="2 3">
    <name type="scientific">Panagrellus redivivus</name>
    <name type="common">Microworm</name>
    <dbReference type="NCBI Taxonomy" id="6233"/>
    <lineage>
        <taxon>Eukaryota</taxon>
        <taxon>Metazoa</taxon>
        <taxon>Ecdysozoa</taxon>
        <taxon>Nematoda</taxon>
        <taxon>Chromadorea</taxon>
        <taxon>Rhabditida</taxon>
        <taxon>Tylenchina</taxon>
        <taxon>Panagrolaimomorpha</taxon>
        <taxon>Panagrolaimoidea</taxon>
        <taxon>Panagrolaimidae</taxon>
        <taxon>Panagrellus</taxon>
    </lineage>
</organism>
<dbReference type="InterPro" id="IPR029063">
    <property type="entry name" value="SAM-dependent_MTases_sf"/>
</dbReference>
<dbReference type="InterPro" id="IPR002052">
    <property type="entry name" value="DNA_methylase_N6_adenine_CS"/>
</dbReference>
<dbReference type="GO" id="GO:0003676">
    <property type="term" value="F:nucleic acid binding"/>
    <property type="evidence" value="ECO:0007669"/>
    <property type="project" value="InterPro"/>
</dbReference>
<comment type="similarity">
    <text evidence="1">Belongs to the MT-A70-like family.</text>
</comment>
<dbReference type="GO" id="GO:0032259">
    <property type="term" value="P:methylation"/>
    <property type="evidence" value="ECO:0007669"/>
    <property type="project" value="InterPro"/>
</dbReference>
<dbReference type="SUPFAM" id="SSF53335">
    <property type="entry name" value="S-adenosyl-L-methionine-dependent methyltransferases"/>
    <property type="match status" value="1"/>
</dbReference>
<evidence type="ECO:0000313" key="3">
    <source>
        <dbReference type="WBParaSite" id="Pan_g17768.t1"/>
    </source>
</evidence>
<reference evidence="3" key="2">
    <citation type="submission" date="2020-10" db="UniProtKB">
        <authorList>
            <consortium name="WormBaseParasite"/>
        </authorList>
    </citation>
    <scope>IDENTIFICATION</scope>
</reference>
<dbReference type="Pfam" id="PF05063">
    <property type="entry name" value="MT-A70"/>
    <property type="match status" value="1"/>
</dbReference>
<dbReference type="PANTHER" id="PTHR12829:SF4">
    <property type="entry name" value="N(6)-ADENINE-SPECIFIC METHYLTRANSFERASE METTL4"/>
    <property type="match status" value="1"/>
</dbReference>